<comment type="subcellular location">
    <subcellularLocation>
        <location evidence="1">Membrane</location>
        <topology evidence="1">Multi-pass membrane protein</topology>
    </subcellularLocation>
</comment>
<keyword evidence="6 9" id="KW-0406">Ion transport</keyword>
<keyword evidence="14" id="KW-1185">Reference proteome</keyword>
<feature type="transmembrane region" description="Helical" evidence="11">
    <location>
        <begin position="309"/>
        <end position="332"/>
    </location>
</feature>
<evidence type="ECO:0000256" key="1">
    <source>
        <dbReference type="ARBA" id="ARBA00004141"/>
    </source>
</evidence>
<dbReference type="Proteomes" id="UP000002279">
    <property type="component" value="Unplaced"/>
</dbReference>
<evidence type="ECO:0000256" key="10">
    <source>
        <dbReference type="SAM" id="MobiDB-lite"/>
    </source>
</evidence>
<dbReference type="OMA" id="FQREKWA"/>
<name>A0A6I8NF55_ORNAN</name>
<dbReference type="Bgee" id="ENSOANG00000049604">
    <property type="expression patterns" value="Expressed in ovary and 1 other cell type or tissue"/>
</dbReference>
<evidence type="ECO:0000256" key="3">
    <source>
        <dbReference type="ARBA" id="ARBA00022692"/>
    </source>
</evidence>
<reference evidence="13" key="2">
    <citation type="submission" date="2025-09" db="UniProtKB">
        <authorList>
            <consortium name="Ensembl"/>
        </authorList>
    </citation>
    <scope>IDENTIFICATION</scope>
    <source>
        <strain evidence="13">Glennie</strain>
    </source>
</reference>
<accession>A0A6I8NF55</accession>
<dbReference type="AlphaFoldDB" id="A0A6I8NF55"/>
<keyword evidence="4" id="KW-0630">Potassium</keyword>
<dbReference type="FunFam" id="1.10.287.70:FF:000110">
    <property type="entry name" value="Potassium channel subfamily K member"/>
    <property type="match status" value="1"/>
</dbReference>
<dbReference type="Ensembl" id="ENSOANT00000076805.1">
    <property type="protein sequence ID" value="ENSOANP00000039356.1"/>
    <property type="gene ID" value="ENSOANG00000049604.1"/>
</dbReference>
<sequence>MRIPGSAVPPHPLLPALFDVFHLARTCSGWMPPPPWVSLCVPAPVPPSPNPRPRTAGIGRASTDRAMCRRRDGGCPVPGTMTTTTLLLLGYLGYLALGTAVFWALEGGAERQAGQRLQLDRWALLRNHTCLDPAALDKLIKGIVRAYKSGVILQGNKTNMGRWELVGSFFFSVSTITTIGYGNLSPNTANTRLFCIFFAFLGIPLHLILLNRLGWLMLAWVHQSARILNNRWRLGQDPRLTKRLAQSCALLSGFLFFFLLPPLLFCHVEGWSFEEGFYYSFITLSTIGFGDYIVGMNPEREYPVWYKNVVSLWILFGMSWLSLVINLCIHLLDSSGASCLTCGGRRGPRRGEPGLTEPPGTSVSHGASQKPETEASPGREERC</sequence>
<reference evidence="13" key="1">
    <citation type="submission" date="2025-08" db="UniProtKB">
        <authorList>
            <consortium name="Ensembl"/>
        </authorList>
    </citation>
    <scope>IDENTIFICATION</scope>
    <source>
        <strain evidence="13">Glennie</strain>
    </source>
</reference>
<feature type="transmembrane region" description="Helical" evidence="11">
    <location>
        <begin position="277"/>
        <end position="297"/>
    </location>
</feature>
<keyword evidence="2 9" id="KW-0813">Transport</keyword>
<organism evidence="13 14">
    <name type="scientific">Ornithorhynchus anatinus</name>
    <name type="common">Duckbill platypus</name>
    <dbReference type="NCBI Taxonomy" id="9258"/>
    <lineage>
        <taxon>Eukaryota</taxon>
        <taxon>Metazoa</taxon>
        <taxon>Chordata</taxon>
        <taxon>Craniata</taxon>
        <taxon>Vertebrata</taxon>
        <taxon>Euteleostomi</taxon>
        <taxon>Mammalia</taxon>
        <taxon>Monotremata</taxon>
        <taxon>Ornithorhynchidae</taxon>
        <taxon>Ornithorhynchus</taxon>
    </lineage>
</organism>
<keyword evidence="8 9" id="KW-0407">Ion channel</keyword>
<evidence type="ECO:0000313" key="13">
    <source>
        <dbReference type="Ensembl" id="ENSOANP00000039356.1"/>
    </source>
</evidence>
<evidence type="ECO:0000259" key="12">
    <source>
        <dbReference type="Pfam" id="PF07885"/>
    </source>
</evidence>
<evidence type="ECO:0000256" key="2">
    <source>
        <dbReference type="ARBA" id="ARBA00022448"/>
    </source>
</evidence>
<feature type="region of interest" description="Disordered" evidence="10">
    <location>
        <begin position="349"/>
        <end position="383"/>
    </location>
</feature>
<dbReference type="SUPFAM" id="SSF81324">
    <property type="entry name" value="Voltage-gated potassium channels"/>
    <property type="match status" value="2"/>
</dbReference>
<dbReference type="InterPro" id="IPR003280">
    <property type="entry name" value="2pore_dom_K_chnl"/>
</dbReference>
<evidence type="ECO:0000256" key="5">
    <source>
        <dbReference type="ARBA" id="ARBA00022989"/>
    </source>
</evidence>
<dbReference type="GO" id="GO:0005886">
    <property type="term" value="C:plasma membrane"/>
    <property type="evidence" value="ECO:0000318"/>
    <property type="project" value="GO_Central"/>
</dbReference>
<evidence type="ECO:0000256" key="8">
    <source>
        <dbReference type="ARBA" id="ARBA00023303"/>
    </source>
</evidence>
<feature type="domain" description="Potassium channel" evidence="12">
    <location>
        <begin position="157"/>
        <end position="214"/>
    </location>
</feature>
<dbReference type="PANTHER" id="PTHR11003">
    <property type="entry name" value="POTASSIUM CHANNEL, SUBFAMILY K"/>
    <property type="match status" value="1"/>
</dbReference>
<keyword evidence="5 11" id="KW-1133">Transmembrane helix</keyword>
<dbReference type="PRINTS" id="PR01333">
    <property type="entry name" value="2POREKCHANEL"/>
</dbReference>
<comment type="similarity">
    <text evidence="9">Belongs to the two pore domain potassium channel (TC 1.A.1.8) family.</text>
</comment>
<evidence type="ECO:0000256" key="7">
    <source>
        <dbReference type="ARBA" id="ARBA00023136"/>
    </source>
</evidence>
<evidence type="ECO:0000256" key="11">
    <source>
        <dbReference type="SAM" id="Phobius"/>
    </source>
</evidence>
<gene>
    <name evidence="13" type="primary">KCNK17</name>
</gene>
<evidence type="ECO:0000256" key="6">
    <source>
        <dbReference type="ARBA" id="ARBA00023065"/>
    </source>
</evidence>
<dbReference type="GeneTree" id="ENSGT00940000162681"/>
<dbReference type="FunCoup" id="A0A6I8NF55">
    <property type="interactions" value="47"/>
</dbReference>
<feature type="domain" description="Potassium channel" evidence="12">
    <location>
        <begin position="252"/>
        <end position="331"/>
    </location>
</feature>
<evidence type="ECO:0000313" key="14">
    <source>
        <dbReference type="Proteomes" id="UP000002279"/>
    </source>
</evidence>
<dbReference type="Pfam" id="PF07885">
    <property type="entry name" value="Ion_trans_2"/>
    <property type="match status" value="2"/>
</dbReference>
<dbReference type="GO" id="GO:0022841">
    <property type="term" value="F:potassium ion leak channel activity"/>
    <property type="evidence" value="ECO:0000318"/>
    <property type="project" value="GO_Central"/>
</dbReference>
<dbReference type="InterPro" id="IPR013099">
    <property type="entry name" value="K_chnl_dom"/>
</dbReference>
<dbReference type="PANTHER" id="PTHR11003:SF340">
    <property type="entry name" value="POTASSIUM CHANNEL SUBFAMILY K MEMBER 17"/>
    <property type="match status" value="1"/>
</dbReference>
<feature type="transmembrane region" description="Helical" evidence="11">
    <location>
        <begin position="86"/>
        <end position="105"/>
    </location>
</feature>
<dbReference type="GO" id="GO:0015271">
    <property type="term" value="F:outward rectifier potassium channel activity"/>
    <property type="evidence" value="ECO:0000318"/>
    <property type="project" value="GO_Central"/>
</dbReference>
<dbReference type="Gene3D" id="1.10.287.70">
    <property type="match status" value="1"/>
</dbReference>
<evidence type="ECO:0000256" key="9">
    <source>
        <dbReference type="RuleBase" id="RU003857"/>
    </source>
</evidence>
<feature type="transmembrane region" description="Helical" evidence="11">
    <location>
        <begin position="196"/>
        <end position="222"/>
    </location>
</feature>
<feature type="transmembrane region" description="Helical" evidence="11">
    <location>
        <begin position="243"/>
        <end position="265"/>
    </location>
</feature>
<protein>
    <submittedName>
        <fullName evidence="13">Potassium two pore domain channel subfamily K member 17</fullName>
    </submittedName>
</protein>
<feature type="transmembrane region" description="Helical" evidence="11">
    <location>
        <begin position="165"/>
        <end position="184"/>
    </location>
</feature>
<proteinExistence type="inferred from homology"/>
<dbReference type="GO" id="GO:0071805">
    <property type="term" value="P:potassium ion transmembrane transport"/>
    <property type="evidence" value="ECO:0000318"/>
    <property type="project" value="GO_Central"/>
</dbReference>
<keyword evidence="7 11" id="KW-0472">Membrane</keyword>
<evidence type="ECO:0000256" key="4">
    <source>
        <dbReference type="ARBA" id="ARBA00022958"/>
    </source>
</evidence>
<feature type="compositionally biased region" description="Basic and acidic residues" evidence="10">
    <location>
        <begin position="371"/>
        <end position="383"/>
    </location>
</feature>
<dbReference type="InParanoid" id="A0A6I8NF55"/>
<keyword evidence="3 9" id="KW-0812">Transmembrane</keyword>